<dbReference type="Proteomes" id="UP001178281">
    <property type="component" value="Unassembled WGS sequence"/>
</dbReference>
<sequence>MNPMVKIGTYAAGLAVVFAAAFAVGSAVGPTAEQPGPHATAPSISEGGHDGH</sequence>
<organism evidence="3 4">
    <name type="scientific">Tsukamurella strandjordii</name>
    <dbReference type="NCBI Taxonomy" id="147577"/>
    <lineage>
        <taxon>Bacteria</taxon>
        <taxon>Bacillati</taxon>
        <taxon>Actinomycetota</taxon>
        <taxon>Actinomycetes</taxon>
        <taxon>Mycobacteriales</taxon>
        <taxon>Tsukamurellaceae</taxon>
        <taxon>Tsukamurella</taxon>
    </lineage>
</organism>
<protein>
    <recommendedName>
        <fullName evidence="5">Secreted protein</fullName>
    </recommendedName>
</protein>
<evidence type="ECO:0000256" key="1">
    <source>
        <dbReference type="SAM" id="MobiDB-lite"/>
    </source>
</evidence>
<dbReference type="RefSeq" id="WP_220659066.1">
    <property type="nucleotide sequence ID" value="NZ_BAAAII010000006.1"/>
</dbReference>
<evidence type="ECO:0008006" key="5">
    <source>
        <dbReference type="Google" id="ProtNLM"/>
    </source>
</evidence>
<evidence type="ECO:0000313" key="3">
    <source>
        <dbReference type="EMBL" id="MDP0397622.1"/>
    </source>
</evidence>
<feature type="signal peptide" evidence="2">
    <location>
        <begin position="1"/>
        <end position="23"/>
    </location>
</feature>
<accession>A0AA90N8G1</accession>
<reference evidence="3" key="1">
    <citation type="submission" date="2023-08" db="EMBL/GenBank/DDBJ databases">
        <title>The draft genome of Tsukamurella strandjordii strain 050030.</title>
        <authorList>
            <person name="Zhao F."/>
            <person name="Feng Y."/>
            <person name="Zong Z."/>
        </authorList>
    </citation>
    <scope>NUCLEOTIDE SEQUENCE</scope>
    <source>
        <strain evidence="3">050030</strain>
    </source>
</reference>
<feature type="region of interest" description="Disordered" evidence="1">
    <location>
        <begin position="29"/>
        <end position="52"/>
    </location>
</feature>
<evidence type="ECO:0000256" key="2">
    <source>
        <dbReference type="SAM" id="SignalP"/>
    </source>
</evidence>
<keyword evidence="2" id="KW-0732">Signal</keyword>
<dbReference type="AlphaFoldDB" id="A0AA90N8G1"/>
<proteinExistence type="predicted"/>
<dbReference type="EMBL" id="JAUTIX010000002">
    <property type="protein sequence ID" value="MDP0397622.1"/>
    <property type="molecule type" value="Genomic_DNA"/>
</dbReference>
<feature type="chain" id="PRO_5041649763" description="Secreted protein" evidence="2">
    <location>
        <begin position="24"/>
        <end position="52"/>
    </location>
</feature>
<comment type="caution">
    <text evidence="3">The sequence shown here is derived from an EMBL/GenBank/DDBJ whole genome shotgun (WGS) entry which is preliminary data.</text>
</comment>
<keyword evidence="4" id="KW-1185">Reference proteome</keyword>
<name>A0AA90N8G1_9ACTN</name>
<evidence type="ECO:0000313" key="4">
    <source>
        <dbReference type="Proteomes" id="UP001178281"/>
    </source>
</evidence>
<gene>
    <name evidence="3" type="ORF">Q7X28_06765</name>
</gene>